<reference evidence="1" key="1">
    <citation type="submission" date="2014-11" db="EMBL/GenBank/DDBJ databases">
        <authorList>
            <person name="Amaro Gonzalez C."/>
        </authorList>
    </citation>
    <scope>NUCLEOTIDE SEQUENCE</scope>
</reference>
<protein>
    <submittedName>
        <fullName evidence="1">Uncharacterized protein</fullName>
    </submittedName>
</protein>
<dbReference type="AlphaFoldDB" id="A0A0E9PZ49"/>
<dbReference type="EMBL" id="GBXM01098828">
    <property type="protein sequence ID" value="JAH09749.1"/>
    <property type="molecule type" value="Transcribed_RNA"/>
</dbReference>
<accession>A0A0E9PZ49</accession>
<name>A0A0E9PZ49_ANGAN</name>
<reference evidence="1" key="2">
    <citation type="journal article" date="2015" name="Fish Shellfish Immunol.">
        <title>Early steps in the European eel (Anguilla anguilla)-Vibrio vulnificus interaction in the gills: Role of the RtxA13 toxin.</title>
        <authorList>
            <person name="Callol A."/>
            <person name="Pajuelo D."/>
            <person name="Ebbesson L."/>
            <person name="Teles M."/>
            <person name="MacKenzie S."/>
            <person name="Amaro C."/>
        </authorList>
    </citation>
    <scope>NUCLEOTIDE SEQUENCE</scope>
</reference>
<evidence type="ECO:0000313" key="1">
    <source>
        <dbReference type="EMBL" id="JAH09749.1"/>
    </source>
</evidence>
<proteinExistence type="predicted"/>
<sequence>MSPDSCLLLFMLNRCIALYAKPLHCSLC</sequence>
<organism evidence="1">
    <name type="scientific">Anguilla anguilla</name>
    <name type="common">European freshwater eel</name>
    <name type="synonym">Muraena anguilla</name>
    <dbReference type="NCBI Taxonomy" id="7936"/>
    <lineage>
        <taxon>Eukaryota</taxon>
        <taxon>Metazoa</taxon>
        <taxon>Chordata</taxon>
        <taxon>Craniata</taxon>
        <taxon>Vertebrata</taxon>
        <taxon>Euteleostomi</taxon>
        <taxon>Actinopterygii</taxon>
        <taxon>Neopterygii</taxon>
        <taxon>Teleostei</taxon>
        <taxon>Anguilliformes</taxon>
        <taxon>Anguillidae</taxon>
        <taxon>Anguilla</taxon>
    </lineage>
</organism>